<evidence type="ECO:0000313" key="4">
    <source>
        <dbReference type="Proteomes" id="UP000282876"/>
    </source>
</evidence>
<name>A0A437ANN7_9MICR</name>
<keyword evidence="1" id="KW-0175">Coiled coil</keyword>
<evidence type="ECO:0000313" key="3">
    <source>
        <dbReference type="EMBL" id="RVD92790.1"/>
    </source>
</evidence>
<feature type="compositionally biased region" description="Basic and acidic residues" evidence="2">
    <location>
        <begin position="277"/>
        <end position="286"/>
    </location>
</feature>
<keyword evidence="4" id="KW-1185">Reference proteome</keyword>
<gene>
    <name evidence="3" type="ORF">TUBRATIS_007080</name>
</gene>
<accession>A0A437ANN7</accession>
<dbReference type="Proteomes" id="UP000282876">
    <property type="component" value="Unassembled WGS sequence"/>
</dbReference>
<protein>
    <submittedName>
        <fullName evidence="3">Uncharacterized protein</fullName>
    </submittedName>
</protein>
<comment type="caution">
    <text evidence="3">The sequence shown here is derived from an EMBL/GenBank/DDBJ whole genome shotgun (WGS) entry which is preliminary data.</text>
</comment>
<dbReference type="EMBL" id="RCSS01000144">
    <property type="protein sequence ID" value="RVD92790.1"/>
    <property type="molecule type" value="Genomic_DNA"/>
</dbReference>
<sequence length="301" mass="35490">MLLFYYFTFFHASKLVRRKSLSMFSLNTKKKLNHEELLSETEILLDKLKEEALKISKKIHENLQDKINLKNLKGDEINNIIAELDDYWTDTQNFFNKKNEKCSQLFYLKHIRVDLVQKLNSLFADQRNMLLLMKNNILMESEPCIKQLNLEQSKIKAIIDKIENKKEDFVVIKTSFKSLKEFISTRNMYLERTRKQDLQEIYSKNATIRKELHKISKEITQISQYLENELNISHHCTESKSKHIPSAPEYEAESRSLESETCNDETNALQGENDLETGERNGRVEIDANEESLYPRLTSLQ</sequence>
<dbReference type="VEuPathDB" id="MicrosporidiaDB:TUBRATIS_007080"/>
<dbReference type="AlphaFoldDB" id="A0A437ANN7"/>
<evidence type="ECO:0000256" key="2">
    <source>
        <dbReference type="SAM" id="MobiDB-lite"/>
    </source>
</evidence>
<feature type="region of interest" description="Disordered" evidence="2">
    <location>
        <begin position="238"/>
        <end position="301"/>
    </location>
</feature>
<proteinExistence type="predicted"/>
<organism evidence="3 4">
    <name type="scientific">Tubulinosema ratisbonensis</name>
    <dbReference type="NCBI Taxonomy" id="291195"/>
    <lineage>
        <taxon>Eukaryota</taxon>
        <taxon>Fungi</taxon>
        <taxon>Fungi incertae sedis</taxon>
        <taxon>Microsporidia</taxon>
        <taxon>Tubulinosematoidea</taxon>
        <taxon>Tubulinosematidae</taxon>
        <taxon>Tubulinosema</taxon>
    </lineage>
</organism>
<evidence type="ECO:0000256" key="1">
    <source>
        <dbReference type="SAM" id="Coils"/>
    </source>
</evidence>
<reference evidence="3 4" key="1">
    <citation type="submission" date="2018-10" db="EMBL/GenBank/DDBJ databases">
        <title>Draft genome sequence of the microsporidian Tubulinosema ratisbonensis.</title>
        <authorList>
            <person name="Polonais V."/>
            <person name="Peyretaillade E."/>
            <person name="Niehus S."/>
            <person name="Wawrzyniak I."/>
            <person name="Franchet A."/>
            <person name="Gaspin C."/>
            <person name="Reichstadt M."/>
            <person name="Belser C."/>
            <person name="Labadie K."/>
            <person name="Delbac F."/>
            <person name="Ferrandon D."/>
        </authorList>
    </citation>
    <scope>NUCLEOTIDE SEQUENCE [LARGE SCALE GENOMIC DNA]</scope>
    <source>
        <strain evidence="3 4">Franzen</strain>
    </source>
</reference>
<feature type="coiled-coil region" evidence="1">
    <location>
        <begin position="31"/>
        <end position="58"/>
    </location>
</feature>